<evidence type="ECO:0000256" key="1">
    <source>
        <dbReference type="SAM" id="MobiDB-lite"/>
    </source>
</evidence>
<dbReference type="Proteomes" id="UP000287651">
    <property type="component" value="Unassembled WGS sequence"/>
</dbReference>
<reference evidence="2 3" key="1">
    <citation type="journal article" date="2014" name="Agronomy (Basel)">
        <title>A Draft Genome Sequence for Ensete ventricosum, the Drought-Tolerant Tree Against Hunger.</title>
        <authorList>
            <person name="Harrison J."/>
            <person name="Moore K.A."/>
            <person name="Paszkiewicz K."/>
            <person name="Jones T."/>
            <person name="Grant M."/>
            <person name="Ambacheew D."/>
            <person name="Muzemil S."/>
            <person name="Studholme D.J."/>
        </authorList>
    </citation>
    <scope>NUCLEOTIDE SEQUENCE [LARGE SCALE GENOMIC DNA]</scope>
</reference>
<proteinExistence type="predicted"/>
<dbReference type="EMBL" id="AMZH03001129">
    <property type="protein sequence ID" value="RRT80495.1"/>
    <property type="molecule type" value="Genomic_DNA"/>
</dbReference>
<gene>
    <name evidence="2" type="ORF">B296_00008411</name>
</gene>
<accession>A0A427AWA6</accession>
<sequence>MAPIGTSNFLQRPRWHRRPLHSLLSSPAVTPFHVFPTDQEHMRSAAAVGATPPPSSLPRGREETKEVESKKQSSALDTGEGGRVEGFKSREKIWGRPHRSVGGSHPHSDCVPPIGPSPPFTVAQVDLKIPNTESSLSLSLSRSALTRITGRVSVFGCIVTPRPTRVQESMSNDIDQTLTNSKLVPSVQK</sequence>
<comment type="caution">
    <text evidence="2">The sequence shown here is derived from an EMBL/GenBank/DDBJ whole genome shotgun (WGS) entry which is preliminary data.</text>
</comment>
<feature type="compositionally biased region" description="Basic and acidic residues" evidence="1">
    <location>
        <begin position="59"/>
        <end position="71"/>
    </location>
</feature>
<dbReference type="AlphaFoldDB" id="A0A427AWA6"/>
<feature type="region of interest" description="Disordered" evidence="1">
    <location>
        <begin position="41"/>
        <end position="108"/>
    </location>
</feature>
<protein>
    <submittedName>
        <fullName evidence="2">Uncharacterized protein</fullName>
    </submittedName>
</protein>
<feature type="compositionally biased region" description="Basic and acidic residues" evidence="1">
    <location>
        <begin position="80"/>
        <end position="94"/>
    </location>
</feature>
<name>A0A427AWA6_ENSVE</name>
<evidence type="ECO:0000313" key="3">
    <source>
        <dbReference type="Proteomes" id="UP000287651"/>
    </source>
</evidence>
<evidence type="ECO:0000313" key="2">
    <source>
        <dbReference type="EMBL" id="RRT80495.1"/>
    </source>
</evidence>
<organism evidence="2 3">
    <name type="scientific">Ensete ventricosum</name>
    <name type="common">Abyssinian banana</name>
    <name type="synonym">Musa ensete</name>
    <dbReference type="NCBI Taxonomy" id="4639"/>
    <lineage>
        <taxon>Eukaryota</taxon>
        <taxon>Viridiplantae</taxon>
        <taxon>Streptophyta</taxon>
        <taxon>Embryophyta</taxon>
        <taxon>Tracheophyta</taxon>
        <taxon>Spermatophyta</taxon>
        <taxon>Magnoliopsida</taxon>
        <taxon>Liliopsida</taxon>
        <taxon>Zingiberales</taxon>
        <taxon>Musaceae</taxon>
        <taxon>Ensete</taxon>
    </lineage>
</organism>